<dbReference type="PANTHER" id="PTHR41795:SF1">
    <property type="entry name" value="EXOPOLYSACCHARIDE SYNTHESIS PROTEIN"/>
    <property type="match status" value="1"/>
</dbReference>
<keyword evidence="1" id="KW-0472">Membrane</keyword>
<reference evidence="2 3" key="1">
    <citation type="submission" date="2016-12" db="EMBL/GenBank/DDBJ databases">
        <title>Complete genome sequence of Thauera chlorobenzoica, a Betaproteobacterium degrading haloaromatics anaerobically to CO2 and halides.</title>
        <authorList>
            <person name="Goris T."/>
            <person name="Mergelsberg M."/>
            <person name="Boll M."/>
        </authorList>
    </citation>
    <scope>NUCLEOTIDE SEQUENCE [LARGE SCALE GENOMIC DNA]</scope>
    <source>
        <strain evidence="2 3">3CB1</strain>
    </source>
</reference>
<dbReference type="PANTHER" id="PTHR41795">
    <property type="entry name" value="EXOPOLYSACCHARIDE SYNTHESIS PROTEIN"/>
    <property type="match status" value="1"/>
</dbReference>
<dbReference type="Pfam" id="PF06055">
    <property type="entry name" value="ExoD"/>
    <property type="match status" value="1"/>
</dbReference>
<dbReference type="InterPro" id="IPR010331">
    <property type="entry name" value="ExoD"/>
</dbReference>
<feature type="transmembrane region" description="Helical" evidence="1">
    <location>
        <begin position="177"/>
        <end position="197"/>
    </location>
</feature>
<protein>
    <submittedName>
        <fullName evidence="2">Exopolysaccharide biosynthesis protein ExoD</fullName>
    </submittedName>
</protein>
<dbReference type="Proteomes" id="UP000185739">
    <property type="component" value="Chromosome"/>
</dbReference>
<gene>
    <name evidence="2" type="ORF">Tchl_0294</name>
</gene>
<name>A0A1L6F8B6_9RHOO</name>
<proteinExistence type="predicted"/>
<feature type="transmembrane region" description="Helical" evidence="1">
    <location>
        <begin position="155"/>
        <end position="170"/>
    </location>
</feature>
<evidence type="ECO:0000313" key="3">
    <source>
        <dbReference type="Proteomes" id="UP000185739"/>
    </source>
</evidence>
<dbReference type="KEGG" id="tcl:Tchl_0294"/>
<evidence type="ECO:0000313" key="2">
    <source>
        <dbReference type="EMBL" id="APR03167.1"/>
    </source>
</evidence>
<dbReference type="RefSeq" id="WP_232311636.1">
    <property type="nucleotide sequence ID" value="NZ_CP018839.1"/>
</dbReference>
<keyword evidence="1" id="KW-1133">Transmembrane helix</keyword>
<sequence length="214" mass="22975">MIKSEFLKHRRRAAVERIARAHLTSMDGTMADAVGQCNRQRLVWLGLLAMPLLFPVALPGMASVVGAFCLLIAFGLCNGEPVRLPGWLANREINGRATMLLKGMINRAINIIALVGRPRMLSLSNKPARVLNGLVLSAAGLSMMVPVPIISFDNVLPALAIVLISWGLRLRDGLMLLVGYLVTLAAVASVILLWWGGTLAATELLSMAGLTSSR</sequence>
<keyword evidence="1" id="KW-0812">Transmembrane</keyword>
<accession>A0A1L6F8B6</accession>
<dbReference type="AlphaFoldDB" id="A0A1L6F8B6"/>
<keyword evidence="3" id="KW-1185">Reference proteome</keyword>
<dbReference type="EMBL" id="CP018839">
    <property type="protein sequence ID" value="APR03167.1"/>
    <property type="molecule type" value="Genomic_DNA"/>
</dbReference>
<dbReference type="STRING" id="96773.Tchl_0294"/>
<feature type="transmembrane region" description="Helical" evidence="1">
    <location>
        <begin position="43"/>
        <end position="76"/>
    </location>
</feature>
<organism evidence="2 3">
    <name type="scientific">Thauera chlorobenzoica</name>
    <dbReference type="NCBI Taxonomy" id="96773"/>
    <lineage>
        <taxon>Bacteria</taxon>
        <taxon>Pseudomonadati</taxon>
        <taxon>Pseudomonadota</taxon>
        <taxon>Betaproteobacteria</taxon>
        <taxon>Rhodocyclales</taxon>
        <taxon>Zoogloeaceae</taxon>
        <taxon>Thauera</taxon>
    </lineage>
</organism>
<evidence type="ECO:0000256" key="1">
    <source>
        <dbReference type="SAM" id="Phobius"/>
    </source>
</evidence>